<organism evidence="1 2">
    <name type="scientific">Pleurotus eryngii</name>
    <name type="common">Boletus of the steppes</name>
    <dbReference type="NCBI Taxonomy" id="5323"/>
    <lineage>
        <taxon>Eukaryota</taxon>
        <taxon>Fungi</taxon>
        <taxon>Dikarya</taxon>
        <taxon>Basidiomycota</taxon>
        <taxon>Agaricomycotina</taxon>
        <taxon>Agaricomycetes</taxon>
        <taxon>Agaricomycetidae</taxon>
        <taxon>Agaricales</taxon>
        <taxon>Pleurotineae</taxon>
        <taxon>Pleurotaceae</taxon>
        <taxon>Pleurotus</taxon>
    </lineage>
</organism>
<comment type="caution">
    <text evidence="1">The sequence shown here is derived from an EMBL/GenBank/DDBJ whole genome shotgun (WGS) entry which is preliminary data.</text>
</comment>
<dbReference type="EMBL" id="MU154917">
    <property type="protein sequence ID" value="KAF9486801.1"/>
    <property type="molecule type" value="Genomic_DNA"/>
</dbReference>
<accession>A0A9P6CZT7</accession>
<dbReference type="OrthoDB" id="10664892at2759"/>
<proteinExistence type="predicted"/>
<evidence type="ECO:0000313" key="1">
    <source>
        <dbReference type="EMBL" id="KAF9486801.1"/>
    </source>
</evidence>
<name>A0A9P6CZT7_PLEER</name>
<dbReference type="AlphaFoldDB" id="A0A9P6CZT7"/>
<sequence length="388" mass="42906">MKGGVLLLGNQRALAQEGGYLLTRYPVHRLIIQALVGNVAARASVTFPSPSLITVTTFSRLYRFFDMAWATSRQCAWLETRVQGFEDTIDDKKARTQWYIDLHNGWKERWPLRRKHLRMFPTYFRNKLVECGTYRKRVPVNSKSKRSGGKRSECGAPNANAYEARLMRSPLASATKLQHTRSLAGGAQETTSEGVCVCQAGGSDSAPGIVVPPRSFLCTLPSAISVSTSRGTMFVFDSTGEHPDELSACAPFEVWQGEFHGSWMFELDLQGVDRDEVVLKSQGSNLSVQARNSAVAYKWSTSLQGTIVADGFRSGMCWGRLRIVLLTVSQDAGPSAPVAHVFPVSNGYLSFFLCFALLLHPIKQTAVWLVTYLNSTLWDNPLLLISGA</sequence>
<keyword evidence="2" id="KW-1185">Reference proteome</keyword>
<protein>
    <submittedName>
        <fullName evidence="1">Uncharacterized protein</fullName>
    </submittedName>
</protein>
<evidence type="ECO:0000313" key="2">
    <source>
        <dbReference type="Proteomes" id="UP000807025"/>
    </source>
</evidence>
<gene>
    <name evidence="1" type="ORF">BDN71DRAFT_1500141</name>
</gene>
<reference evidence="1" key="1">
    <citation type="submission" date="2020-11" db="EMBL/GenBank/DDBJ databases">
        <authorList>
            <consortium name="DOE Joint Genome Institute"/>
            <person name="Ahrendt S."/>
            <person name="Riley R."/>
            <person name="Andreopoulos W."/>
            <person name="Labutti K."/>
            <person name="Pangilinan J."/>
            <person name="Ruiz-Duenas F.J."/>
            <person name="Barrasa J.M."/>
            <person name="Sanchez-Garcia M."/>
            <person name="Camarero S."/>
            <person name="Miyauchi S."/>
            <person name="Serrano A."/>
            <person name="Linde D."/>
            <person name="Babiker R."/>
            <person name="Drula E."/>
            <person name="Ayuso-Fernandez I."/>
            <person name="Pacheco R."/>
            <person name="Padilla G."/>
            <person name="Ferreira P."/>
            <person name="Barriuso J."/>
            <person name="Kellner H."/>
            <person name="Castanera R."/>
            <person name="Alfaro M."/>
            <person name="Ramirez L."/>
            <person name="Pisabarro A.G."/>
            <person name="Kuo A."/>
            <person name="Tritt A."/>
            <person name="Lipzen A."/>
            <person name="He G."/>
            <person name="Yan M."/>
            <person name="Ng V."/>
            <person name="Cullen D."/>
            <person name="Martin F."/>
            <person name="Rosso M.-N."/>
            <person name="Henrissat B."/>
            <person name="Hibbett D."/>
            <person name="Martinez A.T."/>
            <person name="Grigoriev I.V."/>
        </authorList>
    </citation>
    <scope>NUCLEOTIDE SEQUENCE</scope>
    <source>
        <strain evidence="1">ATCC 90797</strain>
    </source>
</reference>
<dbReference type="Proteomes" id="UP000807025">
    <property type="component" value="Unassembled WGS sequence"/>
</dbReference>